<organism evidence="2 3">
    <name type="scientific">Bugula neritina</name>
    <name type="common">Brown bryozoan</name>
    <name type="synonym">Sertularia neritina</name>
    <dbReference type="NCBI Taxonomy" id="10212"/>
    <lineage>
        <taxon>Eukaryota</taxon>
        <taxon>Metazoa</taxon>
        <taxon>Spiralia</taxon>
        <taxon>Lophotrochozoa</taxon>
        <taxon>Bryozoa</taxon>
        <taxon>Gymnolaemata</taxon>
        <taxon>Cheilostomatida</taxon>
        <taxon>Flustrina</taxon>
        <taxon>Buguloidea</taxon>
        <taxon>Bugulidae</taxon>
        <taxon>Bugula</taxon>
    </lineage>
</organism>
<keyword evidence="3" id="KW-1185">Reference proteome</keyword>
<feature type="coiled-coil region" evidence="1">
    <location>
        <begin position="285"/>
        <end position="312"/>
    </location>
</feature>
<protein>
    <submittedName>
        <fullName evidence="2">Uncharacterized protein</fullName>
    </submittedName>
</protein>
<keyword evidence="1" id="KW-0175">Coiled coil</keyword>
<reference evidence="2" key="1">
    <citation type="submission" date="2020-06" db="EMBL/GenBank/DDBJ databases">
        <title>Draft genome of Bugula neritina, a colonial animal packing powerful symbionts and potential medicines.</title>
        <authorList>
            <person name="Rayko M."/>
        </authorList>
    </citation>
    <scope>NUCLEOTIDE SEQUENCE [LARGE SCALE GENOMIC DNA]</scope>
    <source>
        <strain evidence="2">Kwan_BN1</strain>
    </source>
</reference>
<proteinExistence type="predicted"/>
<dbReference type="Proteomes" id="UP000593567">
    <property type="component" value="Unassembled WGS sequence"/>
</dbReference>
<dbReference type="AlphaFoldDB" id="A0A7J7JCY8"/>
<accession>A0A7J7JCY8</accession>
<evidence type="ECO:0000256" key="1">
    <source>
        <dbReference type="SAM" id="Coils"/>
    </source>
</evidence>
<name>A0A7J7JCY8_BUGNE</name>
<evidence type="ECO:0000313" key="2">
    <source>
        <dbReference type="EMBL" id="KAF6023793.1"/>
    </source>
</evidence>
<dbReference type="OrthoDB" id="6121302at2759"/>
<evidence type="ECO:0000313" key="3">
    <source>
        <dbReference type="Proteomes" id="UP000593567"/>
    </source>
</evidence>
<dbReference type="EMBL" id="VXIV02002663">
    <property type="protein sequence ID" value="KAF6023793.1"/>
    <property type="molecule type" value="Genomic_DNA"/>
</dbReference>
<comment type="caution">
    <text evidence="2">The sequence shown here is derived from an EMBL/GenBank/DDBJ whole genome shotgun (WGS) entry which is preliminary data.</text>
</comment>
<sequence length="324" mass="37518">MYSRWFIENLQYLKSLKLQFDKAIYEPLQEKHKSIFGALVESSIMELKEDIEEIKELYSETNKDNVISRLKYLHERLEYLLEDEGEVDPIFFSLTSAQSLERNCQANGSFVRLVPDILKKMNKAGLLAEQWLHVLAVESASGEQRLGKLERVKTLLSDRLTNVNGEIGKIEKELDSESGELQNLLEREDRSVLIADRAKSLEQKLNKLHERVLQTYHQITDIRDLVKTAGGNDKFTTKLMADLKKKQKLHDEMSGKLKVAKYEKKLVEEDLSLELEIKPNLIRLTNGLQEKCEQLEVALDLLYKEREKIERAIKPVVDTVSMET</sequence>
<gene>
    <name evidence="2" type="ORF">EB796_017895</name>
</gene>